<dbReference type="HOGENOM" id="CLU_1946215_0_0_5"/>
<proteinExistence type="predicted"/>
<accession>Q2W4E0</accession>
<sequence length="129" mass="13469">MAWPPADSAAWHRWEMAENREFVFGTASALRNANSLLGERTMVSLSVASSNLLLNKKDEGATHSIEKSGSATAFSSYGYGPLDLPDSDKALTAEGTGSKPVSGTSSIAAVSSGASAQWLAHLAGSMNHR</sequence>
<dbReference type="EMBL" id="AP007255">
    <property type="protein sequence ID" value="BAE51285.1"/>
    <property type="molecule type" value="Genomic_DNA"/>
</dbReference>
<gene>
    <name evidence="1" type="ordered locus">amb2481</name>
</gene>
<evidence type="ECO:0000313" key="2">
    <source>
        <dbReference type="Proteomes" id="UP000007058"/>
    </source>
</evidence>
<dbReference type="AlphaFoldDB" id="Q2W4E0"/>
<protein>
    <submittedName>
        <fullName evidence="1">Uncharacterized protein</fullName>
    </submittedName>
</protein>
<evidence type="ECO:0000313" key="1">
    <source>
        <dbReference type="EMBL" id="BAE51285.1"/>
    </source>
</evidence>
<name>Q2W4E0_PARM1</name>
<keyword evidence="2" id="KW-1185">Reference proteome</keyword>
<dbReference type="Proteomes" id="UP000007058">
    <property type="component" value="Chromosome"/>
</dbReference>
<reference evidence="1 2" key="1">
    <citation type="journal article" date="2005" name="DNA Res.">
        <title>Complete genome sequence of the facultative anaerobic magnetotactic bacterium Magnetospirillum sp. strain AMB-1.</title>
        <authorList>
            <person name="Matsunaga T."/>
            <person name="Okamura Y."/>
            <person name="Fukuda Y."/>
            <person name="Wahyudi A.T."/>
            <person name="Murase Y."/>
            <person name="Takeyama H."/>
        </authorList>
    </citation>
    <scope>NUCLEOTIDE SEQUENCE [LARGE SCALE GENOMIC DNA]</scope>
    <source>
        <strain evidence="2">ATCC 700264 / AMB-1</strain>
    </source>
</reference>
<organism evidence="1 2">
    <name type="scientific">Paramagnetospirillum magneticum (strain ATCC 700264 / AMB-1)</name>
    <name type="common">Magnetospirillum magneticum</name>
    <dbReference type="NCBI Taxonomy" id="342108"/>
    <lineage>
        <taxon>Bacteria</taxon>
        <taxon>Pseudomonadati</taxon>
        <taxon>Pseudomonadota</taxon>
        <taxon>Alphaproteobacteria</taxon>
        <taxon>Rhodospirillales</taxon>
        <taxon>Magnetospirillaceae</taxon>
        <taxon>Paramagnetospirillum</taxon>
    </lineage>
</organism>
<dbReference type="KEGG" id="mag:amb2481"/>
<dbReference type="STRING" id="342108.amb2481"/>